<protein>
    <submittedName>
        <fullName evidence="1">Uncharacterized protein</fullName>
    </submittedName>
</protein>
<gene>
    <name evidence="1" type="ORF">AABB81_09635</name>
</gene>
<organism evidence="1 2">
    <name type="scientific">Lutimonas vermicola</name>
    <dbReference type="NCBI Taxonomy" id="414288"/>
    <lineage>
        <taxon>Bacteria</taxon>
        <taxon>Pseudomonadati</taxon>
        <taxon>Bacteroidota</taxon>
        <taxon>Flavobacteriia</taxon>
        <taxon>Flavobacteriales</taxon>
        <taxon>Flavobacteriaceae</taxon>
        <taxon>Lutimonas</taxon>
    </lineage>
</organism>
<dbReference type="EMBL" id="JBCDNA010000002">
    <property type="protein sequence ID" value="MEL4456155.1"/>
    <property type="molecule type" value="Genomic_DNA"/>
</dbReference>
<name>A0ABU9L146_9FLAO</name>
<accession>A0ABU9L146</accession>
<keyword evidence="2" id="KW-1185">Reference proteome</keyword>
<sequence length="44" mass="5231">MNEVKTFYERAKQSAKNHMKNGQINDYLNDLLIMNHYKKLMDAA</sequence>
<dbReference type="Proteomes" id="UP001474120">
    <property type="component" value="Unassembled WGS sequence"/>
</dbReference>
<proteinExistence type="predicted"/>
<reference evidence="1 2" key="1">
    <citation type="submission" date="2024-04" db="EMBL/GenBank/DDBJ databases">
        <title>whole genome sequencing of Lutimonas vermicola strain IMCC1616.</title>
        <authorList>
            <person name="Bae S.S."/>
        </authorList>
    </citation>
    <scope>NUCLEOTIDE SEQUENCE [LARGE SCALE GENOMIC DNA]</scope>
    <source>
        <strain evidence="1 2">IMCC1616</strain>
    </source>
</reference>
<comment type="caution">
    <text evidence="1">The sequence shown here is derived from an EMBL/GenBank/DDBJ whole genome shotgun (WGS) entry which is preliminary data.</text>
</comment>
<dbReference type="RefSeq" id="WP_342160211.1">
    <property type="nucleotide sequence ID" value="NZ_JBCDNA010000002.1"/>
</dbReference>
<evidence type="ECO:0000313" key="2">
    <source>
        <dbReference type="Proteomes" id="UP001474120"/>
    </source>
</evidence>
<evidence type="ECO:0000313" key="1">
    <source>
        <dbReference type="EMBL" id="MEL4456155.1"/>
    </source>
</evidence>